<dbReference type="AlphaFoldDB" id="A0A8T2C455"/>
<dbReference type="GO" id="GO:0000785">
    <property type="term" value="C:chromatin"/>
    <property type="evidence" value="ECO:0007669"/>
    <property type="project" value="TreeGrafter"/>
</dbReference>
<dbReference type="GO" id="GO:0000118">
    <property type="term" value="C:histone deacetylase complex"/>
    <property type="evidence" value="ECO:0007669"/>
    <property type="project" value="TreeGrafter"/>
</dbReference>
<proteinExistence type="predicted"/>
<dbReference type="Pfam" id="PF02671">
    <property type="entry name" value="PAH"/>
    <property type="match status" value="1"/>
</dbReference>
<dbReference type="GO" id="GO:0003714">
    <property type="term" value="F:transcription corepressor activity"/>
    <property type="evidence" value="ECO:0007669"/>
    <property type="project" value="InterPro"/>
</dbReference>
<dbReference type="InterPro" id="IPR003822">
    <property type="entry name" value="PAH"/>
</dbReference>
<evidence type="ECO:0000256" key="2">
    <source>
        <dbReference type="ARBA" id="ARBA00022491"/>
    </source>
</evidence>
<evidence type="ECO:0000256" key="1">
    <source>
        <dbReference type="ARBA" id="ARBA00004123"/>
    </source>
</evidence>
<keyword evidence="6" id="KW-1185">Reference proteome</keyword>
<reference evidence="5 6" key="1">
    <citation type="submission" date="2020-12" db="EMBL/GenBank/DDBJ databases">
        <title>Concerted genomic and epigenomic changes stabilize Arabidopsis allopolyploids.</title>
        <authorList>
            <person name="Chen Z."/>
        </authorList>
    </citation>
    <scope>NUCLEOTIDE SEQUENCE [LARGE SCALE GENOMIC DNA]</scope>
    <source>
        <strain evidence="5">Allo738</strain>
        <tissue evidence="5">Leaf</tissue>
    </source>
</reference>
<gene>
    <name evidence="5" type="ORF">ISN45_Aa01g016510</name>
</gene>
<dbReference type="PROSITE" id="PS51477">
    <property type="entry name" value="PAH"/>
    <property type="match status" value="1"/>
</dbReference>
<sequence length="93" mass="10735">MAGRRVPPELTMDDSVSYLHSLKETFHDEPAKFKEFLKLLIDIKAYRINKVYGIARMIELIKGHPKLLLGLKVFLPEASKELCQSHKRITRAT</sequence>
<comment type="subcellular location">
    <subcellularLocation>
        <location evidence="1 4">Nucleus</location>
    </subcellularLocation>
</comment>
<evidence type="ECO:0000256" key="4">
    <source>
        <dbReference type="PROSITE-ProRule" id="PRU00810"/>
    </source>
</evidence>
<dbReference type="PANTHER" id="PTHR12346">
    <property type="entry name" value="SIN3B-RELATED"/>
    <property type="match status" value="1"/>
</dbReference>
<protein>
    <submittedName>
        <fullName evidence="5">Paired amphipathic helix superfamily</fullName>
    </submittedName>
</protein>
<dbReference type="InterPro" id="IPR039774">
    <property type="entry name" value="Sin3-like"/>
</dbReference>
<dbReference type="GO" id="GO:0000122">
    <property type="term" value="P:negative regulation of transcription by RNA polymerase II"/>
    <property type="evidence" value="ECO:0007669"/>
    <property type="project" value="TreeGrafter"/>
</dbReference>
<dbReference type="FunFam" id="1.20.1160.11:FF:000001">
    <property type="entry name" value="Paired amphipathic helix protein Sin3"/>
    <property type="match status" value="1"/>
</dbReference>
<dbReference type="PANTHER" id="PTHR12346:SF0">
    <property type="entry name" value="SIN3A, ISOFORM G"/>
    <property type="match status" value="1"/>
</dbReference>
<keyword evidence="2" id="KW-0678">Repressor</keyword>
<dbReference type="Proteomes" id="UP000694240">
    <property type="component" value="Chromosome 6"/>
</dbReference>
<evidence type="ECO:0000313" key="5">
    <source>
        <dbReference type="EMBL" id="KAG7592792.1"/>
    </source>
</evidence>
<dbReference type="EMBL" id="JAEFBK010000006">
    <property type="protein sequence ID" value="KAG7592792.1"/>
    <property type="molecule type" value="Genomic_DNA"/>
</dbReference>
<organism evidence="5 6">
    <name type="scientific">Arabidopsis thaliana x Arabidopsis arenosa</name>
    <dbReference type="NCBI Taxonomy" id="1240361"/>
    <lineage>
        <taxon>Eukaryota</taxon>
        <taxon>Viridiplantae</taxon>
        <taxon>Streptophyta</taxon>
        <taxon>Embryophyta</taxon>
        <taxon>Tracheophyta</taxon>
        <taxon>Spermatophyta</taxon>
        <taxon>Magnoliopsida</taxon>
        <taxon>eudicotyledons</taxon>
        <taxon>Gunneridae</taxon>
        <taxon>Pentapetalae</taxon>
        <taxon>rosids</taxon>
        <taxon>malvids</taxon>
        <taxon>Brassicales</taxon>
        <taxon>Brassicaceae</taxon>
        <taxon>Camelineae</taxon>
        <taxon>Arabidopsis</taxon>
    </lineage>
</organism>
<evidence type="ECO:0000256" key="3">
    <source>
        <dbReference type="ARBA" id="ARBA00023242"/>
    </source>
</evidence>
<comment type="caution">
    <text evidence="5">The sequence shown here is derived from an EMBL/GenBank/DDBJ whole genome shotgun (WGS) entry which is preliminary data.</text>
</comment>
<evidence type="ECO:0000313" key="6">
    <source>
        <dbReference type="Proteomes" id="UP000694240"/>
    </source>
</evidence>
<keyword evidence="3 4" id="KW-0539">Nucleus</keyword>
<name>A0A8T2C455_9BRAS</name>
<accession>A0A8T2C455</accession>